<accession>A0A0A7V3G7</accession>
<dbReference type="STRING" id="1410606.T478_0524"/>
<evidence type="ECO:0000313" key="4">
    <source>
        <dbReference type="Proteomes" id="UP000241022"/>
    </source>
</evidence>
<dbReference type="GeneID" id="24816418"/>
<reference evidence="1 3" key="1">
    <citation type="journal article" date="2015" name="Proc. Natl. Acad. Sci. U.S.A.">
        <title>Genomic and proteomic characterization of "Candidatus Nitrosopelagicus brevis": An ammonia-oxidizing archaeon from the open ocean.</title>
        <authorList>
            <person name="Santoro A.E."/>
            <person name="Dupont C.L."/>
            <person name="Richter R.A."/>
            <person name="Craig M.T."/>
            <person name="Carini P."/>
            <person name="McIlvin M.R."/>
            <person name="Yang Y."/>
            <person name="Orsi W.D."/>
            <person name="Moran D.M."/>
            <person name="Saito M.A."/>
        </authorList>
    </citation>
    <scope>NUCLEOTIDE SEQUENCE [LARGE SCALE GENOMIC DNA]</scope>
    <source>
        <strain evidence="1">CN25</strain>
        <strain evidence="3">V2</strain>
    </source>
</reference>
<reference evidence="2" key="3">
    <citation type="submission" date="2016-05" db="EMBL/GenBank/DDBJ databases">
        <authorList>
            <person name="Lavstsen T."/>
            <person name="Jespersen J.S."/>
        </authorList>
    </citation>
    <scope>NUCLEOTIDE SEQUENCE [LARGE SCALE GENOMIC DNA]</scope>
    <source>
        <strain evidence="2">U25</strain>
    </source>
</reference>
<dbReference type="RefSeq" id="WP_048104947.1">
    <property type="nucleotide sequence ID" value="NZ_CP007026.1"/>
</dbReference>
<reference evidence="2 4" key="4">
    <citation type="submission" date="2018-04" db="EMBL/GenBank/DDBJ databases">
        <title>Transcriptomics of ammonia oxidizing archaea.</title>
        <authorList>
            <person name="Carini P."/>
        </authorList>
    </citation>
    <scope>NUCLEOTIDE SEQUENCE [LARGE SCALE GENOMIC DNA]</scope>
    <source>
        <strain evidence="2 4">U25</strain>
    </source>
</reference>
<dbReference type="Proteomes" id="UP000030944">
    <property type="component" value="Chromosome"/>
</dbReference>
<dbReference type="OrthoDB" id="8113at2157"/>
<reference evidence="4" key="2">
    <citation type="submission" date="2016-05" db="EMBL/GenBank/DDBJ databases">
        <authorList>
            <person name="Dupont C."/>
            <person name="Santoro A."/>
        </authorList>
    </citation>
    <scope>NUCLEOTIDE SEQUENCE [LARGE SCALE GENOMIC DNA]</scope>
    <source>
        <strain evidence="4">U25</strain>
    </source>
</reference>
<dbReference type="KEGG" id="nbv:T478_0524"/>
<sequence>MAISDENKKFLEDLLQYYIDQADSYNQFAKEYNEFSNSKREIAFGVIIGTVYSAFLQAYSNQQLEVKLDDIQEFHELMRDNIDKITKALDENKL</sequence>
<gene>
    <name evidence="2" type="ORF">A7X95_00445</name>
    <name evidence="1" type="ORF">T478_0524</name>
</gene>
<dbReference type="EMBL" id="CP007026">
    <property type="protein sequence ID" value="AJA92726.1"/>
    <property type="molecule type" value="Genomic_DNA"/>
</dbReference>
<dbReference type="Proteomes" id="UP000241022">
    <property type="component" value="Unassembled WGS sequence"/>
</dbReference>
<dbReference type="EMBL" id="LXWN01000001">
    <property type="protein sequence ID" value="PTL87792.1"/>
    <property type="molecule type" value="Genomic_DNA"/>
</dbReference>
<proteinExistence type="predicted"/>
<evidence type="ECO:0008006" key="5">
    <source>
        <dbReference type="Google" id="ProtNLM"/>
    </source>
</evidence>
<protein>
    <recommendedName>
        <fullName evidence="5">Phage protein</fullName>
    </recommendedName>
</protein>
<evidence type="ECO:0000313" key="2">
    <source>
        <dbReference type="EMBL" id="PTL87792.1"/>
    </source>
</evidence>
<dbReference type="HOGENOM" id="CLU_2204003_0_0_2"/>
<dbReference type="AlphaFoldDB" id="A0A0A7V3G7"/>
<organism evidence="1 3">
    <name type="scientific">Candidatus Nitrosopelagicus brevis</name>
    <dbReference type="NCBI Taxonomy" id="1410606"/>
    <lineage>
        <taxon>Archaea</taxon>
        <taxon>Nitrososphaerota</taxon>
    </lineage>
</organism>
<evidence type="ECO:0000313" key="1">
    <source>
        <dbReference type="EMBL" id="AJA92726.1"/>
    </source>
</evidence>
<name>A0A0A7V3G7_9ARCH</name>
<keyword evidence="4" id="KW-1185">Reference proteome</keyword>
<evidence type="ECO:0000313" key="3">
    <source>
        <dbReference type="Proteomes" id="UP000030944"/>
    </source>
</evidence>